<dbReference type="InterPro" id="IPR020476">
    <property type="entry name" value="Nudix_hydrolase"/>
</dbReference>
<proteinExistence type="inferred from homology"/>
<dbReference type="SUPFAM" id="SSF55811">
    <property type="entry name" value="Nudix"/>
    <property type="match status" value="1"/>
</dbReference>
<dbReference type="GO" id="GO:0046872">
    <property type="term" value="F:metal ion binding"/>
    <property type="evidence" value="ECO:0007669"/>
    <property type="project" value="UniProtKB-KW"/>
</dbReference>
<gene>
    <name evidence="20" type="ORF">GCM10011529_26200</name>
</gene>
<dbReference type="CDD" id="cd03425">
    <property type="entry name" value="NUDIX_MutT_NudA_like"/>
    <property type="match status" value="1"/>
</dbReference>
<evidence type="ECO:0000256" key="17">
    <source>
        <dbReference type="PIRSR" id="PIRSR603561-1"/>
    </source>
</evidence>
<organism evidence="20 21">
    <name type="scientific">Sandarakinorhabdus glacialis</name>
    <dbReference type="NCBI Taxonomy" id="1614636"/>
    <lineage>
        <taxon>Bacteria</taxon>
        <taxon>Pseudomonadati</taxon>
        <taxon>Pseudomonadota</taxon>
        <taxon>Alphaproteobacteria</taxon>
        <taxon>Sphingomonadales</taxon>
        <taxon>Sphingosinicellaceae</taxon>
        <taxon>Sandarakinorhabdus</taxon>
    </lineage>
</organism>
<feature type="binding site" evidence="18">
    <location>
        <position position="80"/>
    </location>
    <ligand>
        <name>Mg(2+)</name>
        <dbReference type="ChEBI" id="CHEBI:18420"/>
    </ligand>
</feature>
<evidence type="ECO:0000256" key="7">
    <source>
        <dbReference type="ARBA" id="ARBA00022801"/>
    </source>
</evidence>
<dbReference type="PROSITE" id="PS51462">
    <property type="entry name" value="NUDIX"/>
    <property type="match status" value="1"/>
</dbReference>
<evidence type="ECO:0000256" key="13">
    <source>
        <dbReference type="ARBA" id="ARBA00040794"/>
    </source>
</evidence>
<keyword evidence="5 18" id="KW-0479">Metal-binding</keyword>
<evidence type="ECO:0000313" key="20">
    <source>
        <dbReference type="EMBL" id="GGE18518.1"/>
    </source>
</evidence>
<evidence type="ECO:0000259" key="19">
    <source>
        <dbReference type="PROSITE" id="PS51462"/>
    </source>
</evidence>
<comment type="catalytic activity">
    <reaction evidence="10">
        <text>8-oxo-dGTP + H2O = 8-oxo-dGMP + diphosphate + H(+)</text>
        <dbReference type="Rhea" id="RHEA:31575"/>
        <dbReference type="ChEBI" id="CHEBI:15377"/>
        <dbReference type="ChEBI" id="CHEBI:15378"/>
        <dbReference type="ChEBI" id="CHEBI:33019"/>
        <dbReference type="ChEBI" id="CHEBI:63224"/>
        <dbReference type="ChEBI" id="CHEBI:77896"/>
        <dbReference type="EC" id="3.6.1.55"/>
    </reaction>
</comment>
<sequence>MSAAAAAGVSAAAAAGVTAPAAVGRTVNVAAAALIDAAGRILMAQRPTGKSLAGLWEFPGGKIEPGETPEAALVRELDEELGIHVAIADLVPLVVVQHDYPDFILVMTVHACRRWSGTAHGREGQPLVWTLYDDLAALPMPPADLPVIAALGRFMRPAGRAL</sequence>
<keyword evidence="3" id="KW-0515">Mutator protein</keyword>
<dbReference type="InterPro" id="IPR015797">
    <property type="entry name" value="NUDIX_hydrolase-like_dom_sf"/>
</dbReference>
<keyword evidence="6" id="KW-0227">DNA damage</keyword>
<feature type="binding site" evidence="18">
    <location>
        <position position="60"/>
    </location>
    <ligand>
        <name>Mg(2+)</name>
        <dbReference type="ChEBI" id="CHEBI:18420"/>
    </ligand>
</feature>
<dbReference type="GO" id="GO:0008413">
    <property type="term" value="F:8-oxo-7,8-dihydroguanosine triphosphate pyrophosphatase activity"/>
    <property type="evidence" value="ECO:0007669"/>
    <property type="project" value="InterPro"/>
</dbReference>
<dbReference type="NCBIfam" id="TIGR00586">
    <property type="entry name" value="mutt"/>
    <property type="match status" value="1"/>
</dbReference>
<dbReference type="GO" id="GO:0035539">
    <property type="term" value="F:8-oxo-7,8-dihydrodeoxyguanosine triphosphate pyrophosphatase activity"/>
    <property type="evidence" value="ECO:0007669"/>
    <property type="project" value="UniProtKB-EC"/>
</dbReference>
<evidence type="ECO:0000256" key="12">
    <source>
        <dbReference type="ARBA" id="ARBA00038905"/>
    </source>
</evidence>
<keyword evidence="9" id="KW-0234">DNA repair</keyword>
<dbReference type="GO" id="GO:0044716">
    <property type="term" value="F:8-oxo-GDP phosphatase activity"/>
    <property type="evidence" value="ECO:0007669"/>
    <property type="project" value="TreeGrafter"/>
</dbReference>
<evidence type="ECO:0000256" key="5">
    <source>
        <dbReference type="ARBA" id="ARBA00022723"/>
    </source>
</evidence>
<dbReference type="AlphaFoldDB" id="A0A917EAL4"/>
<dbReference type="GO" id="GO:0044715">
    <property type="term" value="F:8-oxo-dGDP phosphatase activity"/>
    <property type="evidence" value="ECO:0007669"/>
    <property type="project" value="TreeGrafter"/>
</dbReference>
<dbReference type="Proteomes" id="UP000635071">
    <property type="component" value="Unassembled WGS sequence"/>
</dbReference>
<evidence type="ECO:0000256" key="6">
    <source>
        <dbReference type="ARBA" id="ARBA00022763"/>
    </source>
</evidence>
<evidence type="ECO:0000256" key="4">
    <source>
        <dbReference type="ARBA" id="ARBA00022705"/>
    </source>
</evidence>
<evidence type="ECO:0000256" key="15">
    <source>
        <dbReference type="ARBA" id="ARBA00041979"/>
    </source>
</evidence>
<feature type="domain" description="Nudix hydrolase" evidence="19">
    <location>
        <begin position="24"/>
        <end position="152"/>
    </location>
</feature>
<evidence type="ECO:0000256" key="9">
    <source>
        <dbReference type="ARBA" id="ARBA00023204"/>
    </source>
</evidence>
<comment type="similarity">
    <text evidence="2">Belongs to the Nudix hydrolase family.</text>
</comment>
<feature type="binding site" evidence="17">
    <location>
        <begin position="57"/>
        <end position="60"/>
    </location>
    <ligand>
        <name>8-oxo-dGTP</name>
        <dbReference type="ChEBI" id="CHEBI:77896"/>
    </ligand>
</feature>
<evidence type="ECO:0000256" key="18">
    <source>
        <dbReference type="PIRSR" id="PIRSR603561-2"/>
    </source>
</evidence>
<comment type="catalytic activity">
    <reaction evidence="11">
        <text>8-oxo-GTP + H2O = 8-oxo-GMP + diphosphate + H(+)</text>
        <dbReference type="Rhea" id="RHEA:67616"/>
        <dbReference type="ChEBI" id="CHEBI:15377"/>
        <dbReference type="ChEBI" id="CHEBI:15378"/>
        <dbReference type="ChEBI" id="CHEBI:33019"/>
        <dbReference type="ChEBI" id="CHEBI:143553"/>
        <dbReference type="ChEBI" id="CHEBI:145694"/>
    </reaction>
</comment>
<evidence type="ECO:0000256" key="10">
    <source>
        <dbReference type="ARBA" id="ARBA00035861"/>
    </source>
</evidence>
<dbReference type="EMBL" id="BMJM01000010">
    <property type="protein sequence ID" value="GGE18518.1"/>
    <property type="molecule type" value="Genomic_DNA"/>
</dbReference>
<evidence type="ECO:0000256" key="2">
    <source>
        <dbReference type="ARBA" id="ARBA00005582"/>
    </source>
</evidence>
<keyword evidence="4" id="KW-0235">DNA replication</keyword>
<dbReference type="InterPro" id="IPR000086">
    <property type="entry name" value="NUDIX_hydrolase_dom"/>
</dbReference>
<accession>A0A917EAL4</accession>
<dbReference type="GO" id="GO:0006260">
    <property type="term" value="P:DNA replication"/>
    <property type="evidence" value="ECO:0007669"/>
    <property type="project" value="UniProtKB-KW"/>
</dbReference>
<reference evidence="20" key="2">
    <citation type="submission" date="2020-09" db="EMBL/GenBank/DDBJ databases">
        <authorList>
            <person name="Sun Q."/>
            <person name="Zhou Y."/>
        </authorList>
    </citation>
    <scope>NUCLEOTIDE SEQUENCE</scope>
    <source>
        <strain evidence="20">CGMCC 1.15519</strain>
    </source>
</reference>
<dbReference type="InterPro" id="IPR029119">
    <property type="entry name" value="MutY_C"/>
</dbReference>
<evidence type="ECO:0000313" key="21">
    <source>
        <dbReference type="Proteomes" id="UP000635071"/>
    </source>
</evidence>
<dbReference type="InterPro" id="IPR003561">
    <property type="entry name" value="Mutator_MutT"/>
</dbReference>
<protein>
    <recommendedName>
        <fullName evidence="13">8-oxo-dGTP diphosphatase</fullName>
        <ecNumber evidence="12">3.6.1.55</ecNumber>
    </recommendedName>
    <alternativeName>
        <fullName evidence="16">7,8-dihydro-8-oxoguanine-triphosphatase</fullName>
    </alternativeName>
    <alternativeName>
        <fullName evidence="15">Mutator protein MutT</fullName>
    </alternativeName>
    <alternativeName>
        <fullName evidence="14">dGTP pyrophosphohydrolase</fullName>
    </alternativeName>
</protein>
<evidence type="ECO:0000256" key="16">
    <source>
        <dbReference type="ARBA" id="ARBA00042798"/>
    </source>
</evidence>
<keyword evidence="21" id="KW-1185">Reference proteome</keyword>
<comment type="caution">
    <text evidence="20">The sequence shown here is derived from an EMBL/GenBank/DDBJ whole genome shotgun (WGS) entry which is preliminary data.</text>
</comment>
<dbReference type="PANTHER" id="PTHR47707:SF1">
    <property type="entry name" value="NUDIX HYDROLASE FAMILY PROTEIN"/>
    <property type="match status" value="1"/>
</dbReference>
<dbReference type="PRINTS" id="PR00502">
    <property type="entry name" value="NUDIXFAMILY"/>
</dbReference>
<keyword evidence="8 18" id="KW-0460">Magnesium</keyword>
<dbReference type="Gene3D" id="3.90.79.10">
    <property type="entry name" value="Nucleoside Triphosphate Pyrophosphohydrolase"/>
    <property type="match status" value="1"/>
</dbReference>
<feature type="binding site" evidence="17">
    <location>
        <position position="46"/>
    </location>
    <ligand>
        <name>8-oxo-dGTP</name>
        <dbReference type="ChEBI" id="CHEBI:77896"/>
    </ligand>
</feature>
<dbReference type="GO" id="GO:0006281">
    <property type="term" value="P:DNA repair"/>
    <property type="evidence" value="ECO:0007669"/>
    <property type="project" value="UniProtKB-KW"/>
</dbReference>
<dbReference type="InterPro" id="IPR047127">
    <property type="entry name" value="MutT-like"/>
</dbReference>
<evidence type="ECO:0000256" key="11">
    <source>
        <dbReference type="ARBA" id="ARBA00036904"/>
    </source>
</evidence>
<evidence type="ECO:0000256" key="8">
    <source>
        <dbReference type="ARBA" id="ARBA00022842"/>
    </source>
</evidence>
<evidence type="ECO:0000256" key="1">
    <source>
        <dbReference type="ARBA" id="ARBA00001946"/>
    </source>
</evidence>
<dbReference type="InterPro" id="IPR020084">
    <property type="entry name" value="NUDIX_hydrolase_CS"/>
</dbReference>
<comment type="cofactor">
    <cofactor evidence="1 18">
        <name>Mg(2+)</name>
        <dbReference type="ChEBI" id="CHEBI:18420"/>
    </cofactor>
</comment>
<dbReference type="Pfam" id="PF14815">
    <property type="entry name" value="NUDIX_4"/>
    <property type="match status" value="1"/>
</dbReference>
<reference evidence="20" key="1">
    <citation type="journal article" date="2014" name="Int. J. Syst. Evol. Microbiol.">
        <title>Complete genome sequence of Corynebacterium casei LMG S-19264T (=DSM 44701T), isolated from a smear-ripened cheese.</title>
        <authorList>
            <consortium name="US DOE Joint Genome Institute (JGI-PGF)"/>
            <person name="Walter F."/>
            <person name="Albersmeier A."/>
            <person name="Kalinowski J."/>
            <person name="Ruckert C."/>
        </authorList>
    </citation>
    <scope>NUCLEOTIDE SEQUENCE</scope>
    <source>
        <strain evidence="20">CGMCC 1.15519</strain>
    </source>
</reference>
<dbReference type="PROSITE" id="PS00893">
    <property type="entry name" value="NUDIX_BOX"/>
    <property type="match status" value="1"/>
</dbReference>
<name>A0A917EAL4_9SPHN</name>
<evidence type="ECO:0000256" key="14">
    <source>
        <dbReference type="ARBA" id="ARBA00041592"/>
    </source>
</evidence>
<keyword evidence="7" id="KW-0378">Hydrolase</keyword>
<dbReference type="FunFam" id="3.90.79.10:FF:000014">
    <property type="entry name" value="8-oxo-dGTP diphosphatase MutT"/>
    <property type="match status" value="1"/>
</dbReference>
<dbReference type="EC" id="3.6.1.55" evidence="12"/>
<evidence type="ECO:0000256" key="3">
    <source>
        <dbReference type="ARBA" id="ARBA00022457"/>
    </source>
</evidence>
<dbReference type="PANTHER" id="PTHR47707">
    <property type="entry name" value="8-OXO-DGTP DIPHOSPHATASE"/>
    <property type="match status" value="1"/>
</dbReference>